<proteinExistence type="predicted"/>
<name>A0ACB7ZPR5_9AGAM</name>
<protein>
    <submittedName>
        <fullName evidence="1">Uncharacterized protein</fullName>
    </submittedName>
</protein>
<evidence type="ECO:0000313" key="2">
    <source>
        <dbReference type="Proteomes" id="UP000790377"/>
    </source>
</evidence>
<keyword evidence="2" id="KW-1185">Reference proteome</keyword>
<comment type="caution">
    <text evidence="1">The sequence shown here is derived from an EMBL/GenBank/DDBJ whole genome shotgun (WGS) entry which is preliminary data.</text>
</comment>
<dbReference type="EMBL" id="MU269501">
    <property type="protein sequence ID" value="KAH7902817.1"/>
    <property type="molecule type" value="Genomic_DNA"/>
</dbReference>
<organism evidence="1 2">
    <name type="scientific">Hygrophoropsis aurantiaca</name>
    <dbReference type="NCBI Taxonomy" id="72124"/>
    <lineage>
        <taxon>Eukaryota</taxon>
        <taxon>Fungi</taxon>
        <taxon>Dikarya</taxon>
        <taxon>Basidiomycota</taxon>
        <taxon>Agaricomycotina</taxon>
        <taxon>Agaricomycetes</taxon>
        <taxon>Agaricomycetidae</taxon>
        <taxon>Boletales</taxon>
        <taxon>Coniophorineae</taxon>
        <taxon>Hygrophoropsidaceae</taxon>
        <taxon>Hygrophoropsis</taxon>
    </lineage>
</organism>
<gene>
    <name evidence="1" type="ORF">BJ138DRAFT_1184653</name>
</gene>
<evidence type="ECO:0000313" key="1">
    <source>
        <dbReference type="EMBL" id="KAH7902817.1"/>
    </source>
</evidence>
<sequence>MIEARQNSPVRSYESWDHYAVQDSFSLLDGVLLWLGECGFTSYAAEMHARLAALAAENPSVELAFVISITEDAEFRCPDDDSEPAQALLGENPHTREEFLPRRTPETRFGPVAVGGTVWVNITEVRYTVYMRGADGTFNFDVRDGADAGTGTLYPTIDMDAVDGMFARGVEQLKSSAIKTAEEWHAAAVADEQWGAVMSSESGTSILGQQSESAPKLDLRWNGTQMMISNAAYTTAYHRYLAWYRGIKQKCADGVSGKENDAGEEGDEDAGGSDDDEDDDDDDDDESEGEDEDEEDEDGDEDMSGEEEEDDDP</sequence>
<dbReference type="Proteomes" id="UP000790377">
    <property type="component" value="Unassembled WGS sequence"/>
</dbReference>
<reference evidence="1" key="1">
    <citation type="journal article" date="2021" name="New Phytol.">
        <title>Evolutionary innovations through gain and loss of genes in the ectomycorrhizal Boletales.</title>
        <authorList>
            <person name="Wu G."/>
            <person name="Miyauchi S."/>
            <person name="Morin E."/>
            <person name="Kuo A."/>
            <person name="Drula E."/>
            <person name="Varga T."/>
            <person name="Kohler A."/>
            <person name="Feng B."/>
            <person name="Cao Y."/>
            <person name="Lipzen A."/>
            <person name="Daum C."/>
            <person name="Hundley H."/>
            <person name="Pangilinan J."/>
            <person name="Johnson J."/>
            <person name="Barry K."/>
            <person name="LaButti K."/>
            <person name="Ng V."/>
            <person name="Ahrendt S."/>
            <person name="Min B."/>
            <person name="Choi I.G."/>
            <person name="Park H."/>
            <person name="Plett J.M."/>
            <person name="Magnuson J."/>
            <person name="Spatafora J.W."/>
            <person name="Nagy L.G."/>
            <person name="Henrissat B."/>
            <person name="Grigoriev I.V."/>
            <person name="Yang Z.L."/>
            <person name="Xu J."/>
            <person name="Martin F.M."/>
        </authorList>
    </citation>
    <scope>NUCLEOTIDE SEQUENCE</scope>
    <source>
        <strain evidence="1">ATCC 28755</strain>
    </source>
</reference>
<accession>A0ACB7ZPR5</accession>